<dbReference type="AlphaFoldDB" id="A0AAD0XEF9"/>
<protein>
    <submittedName>
        <fullName evidence="1">Uncharacterized protein</fullName>
    </submittedName>
</protein>
<sequence>MACGEQKPISMFYRRPNRPCGTVSQCKACKAIKAAAYRAANLSACKDRSLAWYRDNKEHSIKTTREWQEENKERVLKKRREWLAKRKGI</sequence>
<name>A0AAD0XEF9_9BURK</name>
<dbReference type="EMBL" id="CP024996">
    <property type="protein sequence ID" value="AYR23031.1"/>
    <property type="molecule type" value="Genomic_DNA"/>
</dbReference>
<evidence type="ECO:0000313" key="1">
    <source>
        <dbReference type="EMBL" id="AYR23031.1"/>
    </source>
</evidence>
<evidence type="ECO:0000313" key="2">
    <source>
        <dbReference type="Proteomes" id="UP000269199"/>
    </source>
</evidence>
<organism evidence="1 2">
    <name type="scientific">Herbaspirillum rubrisubalbicans</name>
    <dbReference type="NCBI Taxonomy" id="80842"/>
    <lineage>
        <taxon>Bacteria</taxon>
        <taxon>Pseudomonadati</taxon>
        <taxon>Pseudomonadota</taxon>
        <taxon>Betaproteobacteria</taxon>
        <taxon>Burkholderiales</taxon>
        <taxon>Oxalobacteraceae</taxon>
        <taxon>Herbaspirillum</taxon>
    </lineage>
</organism>
<proteinExistence type="predicted"/>
<gene>
    <name evidence="1" type="ORF">RC54_03995</name>
</gene>
<accession>A0AAD0XEF9</accession>
<reference evidence="1 2" key="1">
    <citation type="submission" date="2017-11" db="EMBL/GenBank/DDBJ databases">
        <title>Complete genome sequence of Herbaspirillum rubrisubalbicans DSM 11543.</title>
        <authorList>
            <person name="Chen M."/>
            <person name="An Q."/>
        </authorList>
    </citation>
    <scope>NUCLEOTIDE SEQUENCE [LARGE SCALE GENOMIC DNA]</scope>
    <source>
        <strain evidence="1 2">DSM 11543</strain>
    </source>
</reference>
<dbReference type="Proteomes" id="UP000269199">
    <property type="component" value="Chromosome"/>
</dbReference>